<dbReference type="PANTHER" id="PTHR24103">
    <property type="entry name" value="E3 UBIQUITIN-PROTEIN LIGASE TRIM"/>
    <property type="match status" value="1"/>
</dbReference>
<dbReference type="PRINTS" id="PR01407">
    <property type="entry name" value="BUTYPHLNCDUF"/>
</dbReference>
<keyword evidence="2" id="KW-0862">Zinc</keyword>
<dbReference type="SUPFAM" id="SSF57845">
    <property type="entry name" value="B-box zinc-binding domain"/>
    <property type="match status" value="1"/>
</dbReference>
<evidence type="ECO:0000259" key="4">
    <source>
        <dbReference type="PROSITE" id="PS50119"/>
    </source>
</evidence>
<dbReference type="InterPro" id="IPR050143">
    <property type="entry name" value="TRIM/RBCC"/>
</dbReference>
<keyword evidence="1 3" id="KW-0863">Zinc-finger</keyword>
<evidence type="ECO:0000256" key="2">
    <source>
        <dbReference type="ARBA" id="ARBA00022833"/>
    </source>
</evidence>
<dbReference type="InterPro" id="IPR003877">
    <property type="entry name" value="SPRY_dom"/>
</dbReference>
<dbReference type="SMART" id="SM00589">
    <property type="entry name" value="PRY"/>
    <property type="match status" value="1"/>
</dbReference>
<accession>A0A643BLP7</accession>
<dbReference type="InterPro" id="IPR000315">
    <property type="entry name" value="Znf_B-box"/>
</dbReference>
<dbReference type="Pfam" id="PF13765">
    <property type="entry name" value="PRY"/>
    <property type="match status" value="1"/>
</dbReference>
<dbReference type="EMBL" id="SGJD01013028">
    <property type="protein sequence ID" value="KAB0388700.1"/>
    <property type="molecule type" value="Genomic_DNA"/>
</dbReference>
<dbReference type="GO" id="GO:0008270">
    <property type="term" value="F:zinc ion binding"/>
    <property type="evidence" value="ECO:0007669"/>
    <property type="project" value="UniProtKB-KW"/>
</dbReference>
<sequence length="457" mass="51540">SQISLKGVSSDRNPPCTMALASSLAQLQAEASCPICLDYLRDACWEGLQDIFPCPVCLQPCPDKGIRRNSQLCHMIDFVKQLPNTRGKRKRLEEKPLCEKHKQVLSLFCETDLELLCLQCRVSSDHRHHPLAPMEQAAACHRRRLKVHIEPLKKQLEDAEKSLEMQASKSFELVRKVNNQRRELHSEVECIKHFLGTEHDEIHVRLLSSERTHSTYGNLKSPAAFSYKLKKAVFTLPPQYFGLHKMICTFQVHLTLDAETAHHSLKVSQDRKTATFRRMEPNCVHNPEAFTSHLEVLSSERFNAGRHFWQKCAYITIPKQWLLLWGSTPNTGDSGNPCRIGVFLDYELGEISFYNLKKRSPLYLFSNIFTEKLMPYFSIGPFSKSLTISSSGSPPLDIEHAQAHPRPLPVQPPSTMAQSAFPGTGLSGAGGRCRGLSKTSVAVISMPVQCNVKLVNL</sequence>
<protein>
    <recommendedName>
        <fullName evidence="4">B box-type domain-containing protein</fullName>
    </recommendedName>
</protein>
<dbReference type="Gene3D" id="3.30.160.60">
    <property type="entry name" value="Classic Zinc Finger"/>
    <property type="match status" value="1"/>
</dbReference>
<proteinExistence type="predicted"/>
<keyword evidence="1 3" id="KW-0479">Metal-binding</keyword>
<name>A0A643BLP7_BALPH</name>
<feature type="domain" description="B box-type" evidence="4">
    <location>
        <begin position="93"/>
        <end position="134"/>
    </location>
</feature>
<feature type="non-terminal residue" evidence="5">
    <location>
        <position position="1"/>
    </location>
</feature>
<evidence type="ECO:0000256" key="1">
    <source>
        <dbReference type="ARBA" id="ARBA00022771"/>
    </source>
</evidence>
<reference evidence="5 6" key="1">
    <citation type="journal article" date="2019" name="PLoS ONE">
        <title>Genomic analyses reveal an absence of contemporary introgressive admixture between fin whales and blue whales, despite known hybrids.</title>
        <authorList>
            <person name="Westbury M.V."/>
            <person name="Petersen B."/>
            <person name="Lorenzen E.D."/>
        </authorList>
    </citation>
    <scope>NUCLEOTIDE SEQUENCE [LARGE SCALE GENOMIC DNA]</scope>
    <source>
        <strain evidence="5">FinWhale-01</strain>
    </source>
</reference>
<dbReference type="Pfam" id="PF00643">
    <property type="entry name" value="zf-B_box"/>
    <property type="match status" value="1"/>
</dbReference>
<organism evidence="5 6">
    <name type="scientific">Balaenoptera physalus</name>
    <name type="common">Fin whale</name>
    <name type="synonym">Balaena physalus</name>
    <dbReference type="NCBI Taxonomy" id="9770"/>
    <lineage>
        <taxon>Eukaryota</taxon>
        <taxon>Metazoa</taxon>
        <taxon>Chordata</taxon>
        <taxon>Craniata</taxon>
        <taxon>Vertebrata</taxon>
        <taxon>Euteleostomi</taxon>
        <taxon>Mammalia</taxon>
        <taxon>Eutheria</taxon>
        <taxon>Laurasiatheria</taxon>
        <taxon>Artiodactyla</taxon>
        <taxon>Whippomorpha</taxon>
        <taxon>Cetacea</taxon>
        <taxon>Mysticeti</taxon>
        <taxon>Balaenopteridae</taxon>
        <taxon>Balaenoptera</taxon>
    </lineage>
</organism>
<dbReference type="SUPFAM" id="SSF49899">
    <property type="entry name" value="Concanavalin A-like lectins/glucanases"/>
    <property type="match status" value="1"/>
</dbReference>
<dbReference type="SMART" id="SM00336">
    <property type="entry name" value="BBOX"/>
    <property type="match status" value="1"/>
</dbReference>
<dbReference type="InterPro" id="IPR043136">
    <property type="entry name" value="B30.2/SPRY_sf"/>
</dbReference>
<keyword evidence="6" id="KW-1185">Reference proteome</keyword>
<dbReference type="InterPro" id="IPR006574">
    <property type="entry name" value="PRY"/>
</dbReference>
<dbReference type="PROSITE" id="PS50119">
    <property type="entry name" value="ZF_BBOX"/>
    <property type="match status" value="1"/>
</dbReference>
<dbReference type="Gene3D" id="2.60.120.920">
    <property type="match status" value="2"/>
</dbReference>
<dbReference type="InterPro" id="IPR013320">
    <property type="entry name" value="ConA-like_dom_sf"/>
</dbReference>
<evidence type="ECO:0000313" key="5">
    <source>
        <dbReference type="EMBL" id="KAB0388700.1"/>
    </source>
</evidence>
<dbReference type="Pfam" id="PF00622">
    <property type="entry name" value="SPRY"/>
    <property type="match status" value="1"/>
</dbReference>
<dbReference type="SUPFAM" id="SSF57850">
    <property type="entry name" value="RING/U-box"/>
    <property type="match status" value="1"/>
</dbReference>
<comment type="caution">
    <text evidence="5">The sequence shown here is derived from an EMBL/GenBank/DDBJ whole genome shotgun (WGS) entry which is preliminary data.</text>
</comment>
<dbReference type="Proteomes" id="UP000437017">
    <property type="component" value="Unassembled WGS sequence"/>
</dbReference>
<evidence type="ECO:0000313" key="6">
    <source>
        <dbReference type="Proteomes" id="UP000437017"/>
    </source>
</evidence>
<dbReference type="OrthoDB" id="654191at2759"/>
<gene>
    <name evidence="5" type="ORF">E2I00_002049</name>
</gene>
<dbReference type="AlphaFoldDB" id="A0A643BLP7"/>
<evidence type="ECO:0000256" key="3">
    <source>
        <dbReference type="PROSITE-ProRule" id="PRU00024"/>
    </source>
</evidence>
<dbReference type="InterPro" id="IPR003879">
    <property type="entry name" value="Butyrophylin_SPRY"/>
</dbReference>